<dbReference type="Proteomes" id="UP001176941">
    <property type="component" value="Chromosome 9"/>
</dbReference>
<evidence type="ECO:0000313" key="1">
    <source>
        <dbReference type="EMBL" id="CAI9179205.1"/>
    </source>
</evidence>
<name>A0ABN8ZZ26_RANTA</name>
<accession>A0ABN8ZZ26</accession>
<sequence>MTPSFMDEDMFQINNLSQFIQLVDMAWILNSIFFVNNSEHNSVLDFFGENTFSEKCCLDTFFPFHSYLHQLLFTCMNLSHFFFAILIARSLLPLTYPVPSKVLLSLVFIIDPHSLECNCSFSAQSPLLLLLFPTRNLQLQTRQ</sequence>
<organism evidence="1 2">
    <name type="scientific">Rangifer tarandus platyrhynchus</name>
    <name type="common">Svalbard reindeer</name>
    <dbReference type="NCBI Taxonomy" id="3082113"/>
    <lineage>
        <taxon>Eukaryota</taxon>
        <taxon>Metazoa</taxon>
        <taxon>Chordata</taxon>
        <taxon>Craniata</taxon>
        <taxon>Vertebrata</taxon>
        <taxon>Euteleostomi</taxon>
        <taxon>Mammalia</taxon>
        <taxon>Eutheria</taxon>
        <taxon>Laurasiatheria</taxon>
        <taxon>Artiodactyla</taxon>
        <taxon>Ruminantia</taxon>
        <taxon>Pecora</taxon>
        <taxon>Cervidae</taxon>
        <taxon>Odocoileinae</taxon>
        <taxon>Rangifer</taxon>
    </lineage>
</organism>
<keyword evidence="2" id="KW-1185">Reference proteome</keyword>
<gene>
    <name evidence="1" type="ORF">MRATA1EN1_LOCUS28167</name>
</gene>
<reference evidence="1" key="1">
    <citation type="submission" date="2023-04" db="EMBL/GenBank/DDBJ databases">
        <authorList>
            <consortium name="ELIXIR-Norway"/>
        </authorList>
    </citation>
    <scope>NUCLEOTIDE SEQUENCE [LARGE SCALE GENOMIC DNA]</scope>
</reference>
<proteinExistence type="predicted"/>
<protein>
    <submittedName>
        <fullName evidence="1">Uncharacterized protein</fullName>
    </submittedName>
</protein>
<evidence type="ECO:0000313" key="2">
    <source>
        <dbReference type="Proteomes" id="UP001176941"/>
    </source>
</evidence>
<dbReference type="EMBL" id="OX459945">
    <property type="protein sequence ID" value="CAI9179205.1"/>
    <property type="molecule type" value="Genomic_DNA"/>
</dbReference>